<dbReference type="RefSeq" id="WP_310892268.1">
    <property type="nucleotide sequence ID" value="NZ_BAAAGR010000008.1"/>
</dbReference>
<comment type="caution">
    <text evidence="1">The sequence shown here is derived from an EMBL/GenBank/DDBJ whole genome shotgun (WGS) entry which is preliminary data.</text>
</comment>
<proteinExistence type="predicted"/>
<sequence length="184" mass="19948">MPLAESHTLGDVHPADAVNWYLRTALPLFLDVAHRHDTADLLRKLPELAPAECVASPAWAAAAGELTDLRGYLASDRSEMLLGFRAQGRQSRLYADHASHRDLLESEFPALAVIGFSVSRHLRPSSIGWSAYATVSELVVTVVIAADYLGIGLTPPDLYEAYDAGLAALRDRGVLRQLEATQAC</sequence>
<evidence type="ECO:0000313" key="1">
    <source>
        <dbReference type="EMBL" id="MDS0246992.1"/>
    </source>
</evidence>
<name>A0AAJ2HGB6_9MICO</name>
<evidence type="ECO:0000313" key="2">
    <source>
        <dbReference type="Proteomes" id="UP001183582"/>
    </source>
</evidence>
<dbReference type="GeneID" id="301459655"/>
<dbReference type="EMBL" id="JAHWXH010000005">
    <property type="protein sequence ID" value="MDS0246992.1"/>
    <property type="molecule type" value="Genomic_DNA"/>
</dbReference>
<reference evidence="1 2" key="1">
    <citation type="submission" date="2021-06" db="EMBL/GenBank/DDBJ databases">
        <title>Genome-based taxonomic framework of Microbacterium strains isolated from marine environment, the description of four new species and reclassification of four preexisting species.</title>
        <authorList>
            <person name="Lee S.D."/>
            <person name="Kim S.-M."/>
            <person name="Byeon Y.-S."/>
            <person name="Yang H.L."/>
            <person name="Kim I.S."/>
        </authorList>
    </citation>
    <scope>NUCLEOTIDE SEQUENCE [LARGE SCALE GENOMIC DNA]</scope>
    <source>
        <strain evidence="1 2">KACC 20514</strain>
    </source>
</reference>
<dbReference type="Proteomes" id="UP001183582">
    <property type="component" value="Unassembled WGS sequence"/>
</dbReference>
<protein>
    <submittedName>
        <fullName evidence="1">Uncharacterized protein</fullName>
    </submittedName>
</protein>
<dbReference type="AlphaFoldDB" id="A0AAJ2HGB6"/>
<gene>
    <name evidence="1" type="ORF">KZC50_15445</name>
</gene>
<organism evidence="1 2">
    <name type="scientific">Microbacterium aurantiacum</name>
    <dbReference type="NCBI Taxonomy" id="162393"/>
    <lineage>
        <taxon>Bacteria</taxon>
        <taxon>Bacillati</taxon>
        <taxon>Actinomycetota</taxon>
        <taxon>Actinomycetes</taxon>
        <taxon>Micrococcales</taxon>
        <taxon>Microbacteriaceae</taxon>
        <taxon>Microbacterium</taxon>
    </lineage>
</organism>
<accession>A0AAJ2HGB6</accession>